<dbReference type="EMBL" id="DRBW01000126">
    <property type="protein sequence ID" value="HDM90195.1"/>
    <property type="molecule type" value="Genomic_DNA"/>
</dbReference>
<dbReference type="Gene3D" id="3.20.110.10">
    <property type="entry name" value="Glycoside hydrolase 38, N terminal domain"/>
    <property type="match status" value="1"/>
</dbReference>
<dbReference type="GO" id="GO:0005975">
    <property type="term" value="P:carbohydrate metabolic process"/>
    <property type="evidence" value="ECO:0007669"/>
    <property type="project" value="InterPro"/>
</dbReference>
<feature type="non-terminal residue" evidence="5">
    <location>
        <position position="192"/>
    </location>
</feature>
<comment type="similarity">
    <text evidence="1 3">Belongs to the glycosyl hydrolase 57 family.</text>
</comment>
<dbReference type="GO" id="GO:0016787">
    <property type="term" value="F:hydrolase activity"/>
    <property type="evidence" value="ECO:0007669"/>
    <property type="project" value="UniProtKB-KW"/>
</dbReference>
<evidence type="ECO:0000313" key="5">
    <source>
        <dbReference type="EMBL" id="HDM90195.1"/>
    </source>
</evidence>
<evidence type="ECO:0000259" key="4">
    <source>
        <dbReference type="Pfam" id="PF03065"/>
    </source>
</evidence>
<dbReference type="SUPFAM" id="SSF88713">
    <property type="entry name" value="Glycoside hydrolase/deacetylase"/>
    <property type="match status" value="1"/>
</dbReference>
<dbReference type="AlphaFoldDB" id="A0A7C0XAM0"/>
<organism evidence="5">
    <name type="scientific">candidate division WOR-3 bacterium</name>
    <dbReference type="NCBI Taxonomy" id="2052148"/>
    <lineage>
        <taxon>Bacteria</taxon>
        <taxon>Bacteria division WOR-3</taxon>
    </lineage>
</organism>
<dbReference type="InterPro" id="IPR027291">
    <property type="entry name" value="Glyco_hydro_38_N_sf"/>
</dbReference>
<dbReference type="PANTHER" id="PTHR36306:SF1">
    <property type="entry name" value="ALPHA-AMYLASE-RELATED"/>
    <property type="match status" value="1"/>
</dbReference>
<protein>
    <submittedName>
        <fullName evidence="5">Glycoside hydrolase</fullName>
    </submittedName>
</protein>
<accession>A0A7C0XAM0</accession>
<dbReference type="InterPro" id="IPR052046">
    <property type="entry name" value="GH57_Enzymes"/>
</dbReference>
<dbReference type="InterPro" id="IPR004300">
    <property type="entry name" value="Glyco_hydro_57_N"/>
</dbReference>
<proteinExistence type="inferred from homology"/>
<dbReference type="Proteomes" id="UP000885931">
    <property type="component" value="Unassembled WGS sequence"/>
</dbReference>
<evidence type="ECO:0000256" key="2">
    <source>
        <dbReference type="ARBA" id="ARBA00023277"/>
    </source>
</evidence>
<sequence length="192" mass="23143">MSRTKVLFLWHMHQPLYRVPGFRRGERMKRFRLPWVFLHSIREYYDMLRIVEEVPGVRVCFNVVPALLEQIQDYTGGEDIRDDFLEVIEKDPDSLTDRDRSFMLRNFFALNYETQIKPYLRFRELYERRGKPFDLDSKVNRFSARDFLDLQVLFLLANFSEVEKERDDFISGLVAKGRDFSVEEKSQLLRKA</sequence>
<dbReference type="PANTHER" id="PTHR36306">
    <property type="entry name" value="ALPHA-AMYLASE-RELATED-RELATED"/>
    <property type="match status" value="1"/>
</dbReference>
<dbReference type="InterPro" id="IPR011330">
    <property type="entry name" value="Glyco_hydro/deAcase_b/a-brl"/>
</dbReference>
<gene>
    <name evidence="5" type="ORF">ENG67_03185</name>
</gene>
<keyword evidence="2 3" id="KW-0119">Carbohydrate metabolism</keyword>
<comment type="caution">
    <text evidence="5">The sequence shown here is derived from an EMBL/GenBank/DDBJ whole genome shotgun (WGS) entry which is preliminary data.</text>
</comment>
<evidence type="ECO:0000256" key="3">
    <source>
        <dbReference type="RuleBase" id="RU361196"/>
    </source>
</evidence>
<reference evidence="5" key="1">
    <citation type="journal article" date="2020" name="mSystems">
        <title>Genome- and Community-Level Interaction Insights into Carbon Utilization and Element Cycling Functions of Hydrothermarchaeota in Hydrothermal Sediment.</title>
        <authorList>
            <person name="Zhou Z."/>
            <person name="Liu Y."/>
            <person name="Xu W."/>
            <person name="Pan J."/>
            <person name="Luo Z.H."/>
            <person name="Li M."/>
        </authorList>
    </citation>
    <scope>NUCLEOTIDE SEQUENCE [LARGE SCALE GENOMIC DNA]</scope>
    <source>
        <strain evidence="5">HyVt-237</strain>
    </source>
</reference>
<dbReference type="Pfam" id="PF03065">
    <property type="entry name" value="Glyco_hydro_57"/>
    <property type="match status" value="1"/>
</dbReference>
<feature type="domain" description="Glycoside hydrolase family 57 N-terminal" evidence="4">
    <location>
        <begin position="8"/>
        <end position="116"/>
    </location>
</feature>
<evidence type="ECO:0000256" key="1">
    <source>
        <dbReference type="ARBA" id="ARBA00006821"/>
    </source>
</evidence>
<keyword evidence="5" id="KW-0378">Hydrolase</keyword>
<name>A0A7C0XAM0_UNCW3</name>